<protein>
    <recommendedName>
        <fullName evidence="12">SH3 domain-containing protein</fullName>
    </recommendedName>
</protein>
<keyword evidence="3" id="KW-0963">Cytoplasm</keyword>
<dbReference type="STRING" id="246404.A0A507FHP9"/>
<evidence type="ECO:0000313" key="11">
    <source>
        <dbReference type="Proteomes" id="UP000320333"/>
    </source>
</evidence>
<dbReference type="SMART" id="SM00055">
    <property type="entry name" value="FCH"/>
    <property type="match status" value="1"/>
</dbReference>
<dbReference type="SUPFAM" id="SSF103657">
    <property type="entry name" value="BAR/IMD domain-like"/>
    <property type="match status" value="1"/>
</dbReference>
<evidence type="ECO:0000256" key="3">
    <source>
        <dbReference type="ARBA" id="ARBA00022490"/>
    </source>
</evidence>
<comment type="caution">
    <text evidence="10">The sequence shown here is derived from an EMBL/GenBank/DDBJ whole genome shotgun (WGS) entry which is preliminary data.</text>
</comment>
<dbReference type="InterPro" id="IPR031160">
    <property type="entry name" value="F_BAR_dom"/>
</dbReference>
<dbReference type="Proteomes" id="UP000320333">
    <property type="component" value="Unassembled WGS sequence"/>
</dbReference>
<keyword evidence="11" id="KW-1185">Reference proteome</keyword>
<evidence type="ECO:0000256" key="1">
    <source>
        <dbReference type="ARBA" id="ARBA00004245"/>
    </source>
</evidence>
<dbReference type="EMBL" id="QEAP01000063">
    <property type="protein sequence ID" value="TPX75929.1"/>
    <property type="molecule type" value="Genomic_DNA"/>
</dbReference>
<evidence type="ECO:0000256" key="6">
    <source>
        <dbReference type="PROSITE-ProRule" id="PRU00192"/>
    </source>
</evidence>
<dbReference type="PANTHER" id="PTHR23065">
    <property type="entry name" value="PROLINE-SERINE-THREONINE PHOSPHATASE INTERACTING PROTEIN 1"/>
    <property type="match status" value="1"/>
</dbReference>
<evidence type="ECO:0000259" key="9">
    <source>
        <dbReference type="PROSITE" id="PS51741"/>
    </source>
</evidence>
<evidence type="ECO:0000256" key="5">
    <source>
        <dbReference type="ARBA" id="ARBA00023212"/>
    </source>
</evidence>
<dbReference type="GO" id="GO:0030864">
    <property type="term" value="C:cortical actin cytoskeleton"/>
    <property type="evidence" value="ECO:0007669"/>
    <property type="project" value="UniProtKB-ARBA"/>
</dbReference>
<dbReference type="GO" id="GO:0030036">
    <property type="term" value="P:actin cytoskeleton organization"/>
    <property type="evidence" value="ECO:0007669"/>
    <property type="project" value="UniProtKB-ARBA"/>
</dbReference>
<reference evidence="10 11" key="1">
    <citation type="journal article" date="2019" name="Sci. Rep.">
        <title>Comparative genomics of chytrid fungi reveal insights into the obligate biotrophic and pathogenic lifestyle of Synchytrium endobioticum.</title>
        <authorList>
            <person name="van de Vossenberg B.T.L.H."/>
            <person name="Warris S."/>
            <person name="Nguyen H.D.T."/>
            <person name="van Gent-Pelzer M.P.E."/>
            <person name="Joly D.L."/>
            <person name="van de Geest H.C."/>
            <person name="Bonants P.J.M."/>
            <person name="Smith D.S."/>
            <person name="Levesque C.A."/>
            <person name="van der Lee T.A.J."/>
        </authorList>
    </citation>
    <scope>NUCLEOTIDE SEQUENCE [LARGE SCALE GENOMIC DNA]</scope>
    <source>
        <strain evidence="10 11">CBS 675.73</strain>
    </source>
</reference>
<dbReference type="AlphaFoldDB" id="A0A507FHP9"/>
<comment type="subcellular location">
    <subcellularLocation>
        <location evidence="1">Cytoplasm</location>
        <location evidence="1">Cytoskeleton</location>
    </subcellularLocation>
</comment>
<dbReference type="CDD" id="cd00174">
    <property type="entry name" value="SH3"/>
    <property type="match status" value="1"/>
</dbReference>
<dbReference type="GO" id="GO:0032153">
    <property type="term" value="C:cell division site"/>
    <property type="evidence" value="ECO:0007669"/>
    <property type="project" value="TreeGrafter"/>
</dbReference>
<evidence type="ECO:0008006" key="12">
    <source>
        <dbReference type="Google" id="ProtNLM"/>
    </source>
</evidence>
<evidence type="ECO:0000259" key="8">
    <source>
        <dbReference type="PROSITE" id="PS50002"/>
    </source>
</evidence>
<dbReference type="Gene3D" id="1.20.1270.60">
    <property type="entry name" value="Arfaptin homology (AH) domain/BAR domain"/>
    <property type="match status" value="1"/>
</dbReference>
<dbReference type="InterPro" id="IPR001060">
    <property type="entry name" value="FCH_dom"/>
</dbReference>
<dbReference type="PROSITE" id="PS51741">
    <property type="entry name" value="F_BAR"/>
    <property type="match status" value="1"/>
</dbReference>
<evidence type="ECO:0000256" key="2">
    <source>
        <dbReference type="ARBA" id="ARBA00022443"/>
    </source>
</evidence>
<feature type="domain" description="SH3" evidence="8">
    <location>
        <begin position="411"/>
        <end position="474"/>
    </location>
</feature>
<dbReference type="InterPro" id="IPR001452">
    <property type="entry name" value="SH3_domain"/>
</dbReference>
<dbReference type="InterPro" id="IPR036028">
    <property type="entry name" value="SH3-like_dom_sf"/>
</dbReference>
<evidence type="ECO:0000256" key="4">
    <source>
        <dbReference type="ARBA" id="ARBA00022553"/>
    </source>
</evidence>
<dbReference type="PROSITE" id="PS50002">
    <property type="entry name" value="SH3"/>
    <property type="match status" value="1"/>
</dbReference>
<evidence type="ECO:0000313" key="10">
    <source>
        <dbReference type="EMBL" id="TPX75929.1"/>
    </source>
</evidence>
<dbReference type="Gene3D" id="2.30.30.40">
    <property type="entry name" value="SH3 Domains"/>
    <property type="match status" value="1"/>
</dbReference>
<dbReference type="SUPFAM" id="SSF50044">
    <property type="entry name" value="SH3-domain"/>
    <property type="match status" value="1"/>
</dbReference>
<dbReference type="InterPro" id="IPR027267">
    <property type="entry name" value="AH/BAR_dom_sf"/>
</dbReference>
<dbReference type="SMART" id="SM00326">
    <property type="entry name" value="SH3"/>
    <property type="match status" value="1"/>
</dbReference>
<keyword evidence="2 6" id="KW-0728">SH3 domain</keyword>
<keyword evidence="5" id="KW-0206">Cytoskeleton</keyword>
<proteinExistence type="predicted"/>
<accession>A0A507FHP9</accession>
<feature type="domain" description="F-BAR" evidence="9">
    <location>
        <begin position="4"/>
        <end position="258"/>
    </location>
</feature>
<sequence>MTLTSFTDAFWGNDPERGFQALFCRMKQAKRVTTKVLHLFQERVSIEQEYAKRLEKLARCFQISDEIGSMKLALNTVATELQTASVAHQCLATNIKAQLVVPTVEFLALQSATRKNHMAIIDDHLKTKFALHNAAAKAQDKYKSKCREVNELMNQKPGKPPKEMEKIQAKLHRTKFYAQQYDVEYLGLVEQHNEVQNKWEEDFTVACRECEKLEEDRFYFLRSKLWTYANIFSALCVSNDESYERIRVSLEQCNFAKDLSELLESCSTGETRPQPLKYTNFHTGSELRPLDALPPLAKPRKSTGLKIKTISEYRPSAENIPSIAPPMNETADISSSSVGKWAIHFLSTLIPKNAPTTSNRNGGAVSDTIMDSSNYEFEDAPRRNSNLGGSLPIEVDEYLEYDPFDVPQDCAILFHARVIYSYAAQSFEELSIAKGQVIPVIAQQDDGWWEGVMVDNGRLRRGLFPGNFAQVVEVDV</sequence>
<name>A0A507FHP9_9FUNG</name>
<dbReference type="Pfam" id="PF00611">
    <property type="entry name" value="FCH"/>
    <property type="match status" value="1"/>
</dbReference>
<keyword evidence="7" id="KW-0175">Coiled coil</keyword>
<evidence type="ECO:0000256" key="7">
    <source>
        <dbReference type="PROSITE-ProRule" id="PRU01077"/>
    </source>
</evidence>
<dbReference type="PANTHER" id="PTHR23065:SF7">
    <property type="entry name" value="NOSTRIN, ISOFORM H"/>
    <property type="match status" value="1"/>
</dbReference>
<gene>
    <name evidence="10" type="ORF">CcCBS67573_g02805</name>
</gene>
<dbReference type="OrthoDB" id="27823at2759"/>
<keyword evidence="4" id="KW-0597">Phosphoprotein</keyword>
<organism evidence="10 11">
    <name type="scientific">Chytriomyces confervae</name>
    <dbReference type="NCBI Taxonomy" id="246404"/>
    <lineage>
        <taxon>Eukaryota</taxon>
        <taxon>Fungi</taxon>
        <taxon>Fungi incertae sedis</taxon>
        <taxon>Chytridiomycota</taxon>
        <taxon>Chytridiomycota incertae sedis</taxon>
        <taxon>Chytridiomycetes</taxon>
        <taxon>Chytridiales</taxon>
        <taxon>Chytriomycetaceae</taxon>
        <taxon>Chytriomyces</taxon>
    </lineage>
</organism>
<dbReference type="GO" id="GO:0005886">
    <property type="term" value="C:plasma membrane"/>
    <property type="evidence" value="ECO:0007669"/>
    <property type="project" value="TreeGrafter"/>
</dbReference>
<dbReference type="Pfam" id="PF14604">
    <property type="entry name" value="SH3_9"/>
    <property type="match status" value="1"/>
</dbReference>